<dbReference type="Gene3D" id="3.40.50.2300">
    <property type="match status" value="1"/>
</dbReference>
<feature type="modified residue" description="4-aspartylphosphate" evidence="1">
    <location>
        <position position="58"/>
    </location>
</feature>
<dbReference type="GO" id="GO:0000160">
    <property type="term" value="P:phosphorelay signal transduction system"/>
    <property type="evidence" value="ECO:0007669"/>
    <property type="project" value="InterPro"/>
</dbReference>
<dbReference type="SMART" id="SM00448">
    <property type="entry name" value="REC"/>
    <property type="match status" value="1"/>
</dbReference>
<proteinExistence type="predicted"/>
<gene>
    <name evidence="4" type="ORF">CU669_05035</name>
</gene>
<dbReference type="InterPro" id="IPR001789">
    <property type="entry name" value="Sig_transdc_resp-reg_receiver"/>
</dbReference>
<dbReference type="Gene3D" id="1.10.3210.10">
    <property type="entry name" value="Hypothetical protein af1432"/>
    <property type="match status" value="1"/>
</dbReference>
<dbReference type="PROSITE" id="PS51832">
    <property type="entry name" value="HD_GYP"/>
    <property type="match status" value="1"/>
</dbReference>
<dbReference type="Pfam" id="PF13487">
    <property type="entry name" value="HD_5"/>
    <property type="match status" value="1"/>
</dbReference>
<dbReference type="CDD" id="cd00077">
    <property type="entry name" value="HDc"/>
    <property type="match status" value="1"/>
</dbReference>
<dbReference type="PANTHER" id="PTHR43155">
    <property type="entry name" value="CYCLIC DI-GMP PHOSPHODIESTERASE PA4108-RELATED"/>
    <property type="match status" value="1"/>
</dbReference>
<name>A0A364P0C1_9PROT</name>
<dbReference type="OrthoDB" id="9176789at2"/>
<accession>A0A364P0C1</accession>
<dbReference type="RefSeq" id="WP_112142739.1">
    <property type="nucleotide sequence ID" value="NZ_PGTO01000003.1"/>
</dbReference>
<dbReference type="AlphaFoldDB" id="A0A364P0C1"/>
<dbReference type="PROSITE" id="PS50110">
    <property type="entry name" value="RESPONSE_REGULATORY"/>
    <property type="match status" value="1"/>
</dbReference>
<dbReference type="InterPro" id="IPR011006">
    <property type="entry name" value="CheY-like_superfamily"/>
</dbReference>
<protein>
    <submittedName>
        <fullName evidence="4">Two-component system response regulator</fullName>
    </submittedName>
</protein>
<sequence length="367" mass="39712">MAPPSGQVALIAVVDANASFRAQVSQALMSLYRVNEYPDAERALHGLKAAPPSVILVDEQTAPRGGCEFIAQLKRDPALAQVPTILTAKHEASVLAEALRQCGADGSLTKPFRRSSLIKVVTTLVNKQVEADWEHLPERAKAALKGSVEVFNNISDFIAAGEPVPFDSVKDACAPLIDAVANNDFKGILSGVREHDNYSYAHSMRVATLLSLFGHTLGLPKADQLVLASGGLLHDAGKISIPHEVLNKAGRLTEEEFVVMKSHVTETIKFLDLANDIPKPVIIIGAQHHEKLDGTGYPFGLKGGQLNDLARMASIVDVFSALTDRRVYKPPMPAEDALKIMTDQMAHHLDQHFLALFKTMLLDAVVD</sequence>
<dbReference type="SUPFAM" id="SSF52172">
    <property type="entry name" value="CheY-like"/>
    <property type="match status" value="1"/>
</dbReference>
<dbReference type="InterPro" id="IPR003607">
    <property type="entry name" value="HD/PDEase_dom"/>
</dbReference>
<evidence type="ECO:0000259" key="2">
    <source>
        <dbReference type="PROSITE" id="PS50110"/>
    </source>
</evidence>
<comment type="caution">
    <text evidence="4">The sequence shown here is derived from an EMBL/GenBank/DDBJ whole genome shotgun (WGS) entry which is preliminary data.</text>
</comment>
<keyword evidence="1" id="KW-0597">Phosphoprotein</keyword>
<dbReference type="SUPFAM" id="SSF109604">
    <property type="entry name" value="HD-domain/PDEase-like"/>
    <property type="match status" value="1"/>
</dbReference>
<reference evidence="4 5" key="1">
    <citation type="submission" date="2017-11" db="EMBL/GenBank/DDBJ databases">
        <title>Draft genome sequence of magnetotactic bacterium Magnetospirillum kuznetsovii LBB-42.</title>
        <authorList>
            <person name="Grouzdev D.S."/>
            <person name="Rysina M.S."/>
            <person name="Baslerov R.V."/>
            <person name="Koziaeva V."/>
        </authorList>
    </citation>
    <scope>NUCLEOTIDE SEQUENCE [LARGE SCALE GENOMIC DNA]</scope>
    <source>
        <strain evidence="4 5">LBB-42</strain>
    </source>
</reference>
<feature type="domain" description="HD-GYP" evidence="3">
    <location>
        <begin position="177"/>
        <end position="367"/>
    </location>
</feature>
<evidence type="ECO:0000259" key="3">
    <source>
        <dbReference type="PROSITE" id="PS51832"/>
    </source>
</evidence>
<dbReference type="InterPro" id="IPR037522">
    <property type="entry name" value="HD_GYP_dom"/>
</dbReference>
<evidence type="ECO:0000313" key="5">
    <source>
        <dbReference type="Proteomes" id="UP000251075"/>
    </source>
</evidence>
<dbReference type="SMART" id="SM00471">
    <property type="entry name" value="HDc"/>
    <property type="match status" value="1"/>
</dbReference>
<organism evidence="4 5">
    <name type="scientific">Paramagnetospirillum kuznetsovii</name>
    <dbReference type="NCBI Taxonomy" id="2053833"/>
    <lineage>
        <taxon>Bacteria</taxon>
        <taxon>Pseudomonadati</taxon>
        <taxon>Pseudomonadota</taxon>
        <taxon>Alphaproteobacteria</taxon>
        <taxon>Rhodospirillales</taxon>
        <taxon>Magnetospirillaceae</taxon>
        <taxon>Paramagnetospirillum</taxon>
    </lineage>
</organism>
<dbReference type="Pfam" id="PF00072">
    <property type="entry name" value="Response_reg"/>
    <property type="match status" value="1"/>
</dbReference>
<dbReference type="PANTHER" id="PTHR43155:SF2">
    <property type="entry name" value="CYCLIC DI-GMP PHOSPHODIESTERASE PA4108"/>
    <property type="match status" value="1"/>
</dbReference>
<evidence type="ECO:0000256" key="1">
    <source>
        <dbReference type="PROSITE-ProRule" id="PRU00169"/>
    </source>
</evidence>
<dbReference type="EMBL" id="PGTO01000003">
    <property type="protein sequence ID" value="RAU22756.1"/>
    <property type="molecule type" value="Genomic_DNA"/>
</dbReference>
<evidence type="ECO:0000313" key="4">
    <source>
        <dbReference type="EMBL" id="RAU22756.1"/>
    </source>
</evidence>
<dbReference type="GO" id="GO:0008081">
    <property type="term" value="F:phosphoric diester hydrolase activity"/>
    <property type="evidence" value="ECO:0007669"/>
    <property type="project" value="UniProtKB-ARBA"/>
</dbReference>
<dbReference type="Proteomes" id="UP000251075">
    <property type="component" value="Unassembled WGS sequence"/>
</dbReference>
<keyword evidence="5" id="KW-1185">Reference proteome</keyword>
<feature type="domain" description="Response regulatory" evidence="2">
    <location>
        <begin position="10"/>
        <end position="125"/>
    </location>
</feature>